<name>A0BCZ9_PARTE</name>
<feature type="domain" description="RRM" evidence="4">
    <location>
        <begin position="7"/>
        <end position="79"/>
    </location>
</feature>
<dbReference type="HOGENOM" id="CLU_1121889_0_0_1"/>
<dbReference type="FunFam" id="3.30.70.330:FF:000950">
    <property type="entry name" value="Uncharacterized protein"/>
    <property type="match status" value="1"/>
</dbReference>
<dbReference type="InterPro" id="IPR000504">
    <property type="entry name" value="RRM_dom"/>
</dbReference>
<dbReference type="OrthoDB" id="5970at2759"/>
<dbReference type="PANTHER" id="PTHR13968:SF26">
    <property type="entry name" value="RRM DOMAIN-CONTAINING PROTEIN"/>
    <property type="match status" value="1"/>
</dbReference>
<evidence type="ECO:0000256" key="1">
    <source>
        <dbReference type="ARBA" id="ARBA00022884"/>
    </source>
</evidence>
<keyword evidence="6" id="KW-1185">Reference proteome</keyword>
<dbReference type="PANTHER" id="PTHR13968">
    <property type="entry name" value="HETEROGENEOUS NUCLEAR RIBONUCLEOPROTEIN"/>
    <property type="match status" value="1"/>
</dbReference>
<dbReference type="Gene3D" id="3.30.70.330">
    <property type="match status" value="1"/>
</dbReference>
<reference evidence="5 6" key="1">
    <citation type="journal article" date="2006" name="Nature">
        <title>Global trends of whole-genome duplications revealed by the ciliate Paramecium tetraurelia.</title>
        <authorList>
            <consortium name="Genoscope"/>
            <person name="Aury J.-M."/>
            <person name="Jaillon O."/>
            <person name="Duret L."/>
            <person name="Noel B."/>
            <person name="Jubin C."/>
            <person name="Porcel B.M."/>
            <person name="Segurens B."/>
            <person name="Daubin V."/>
            <person name="Anthouard V."/>
            <person name="Aiach N."/>
            <person name="Arnaiz O."/>
            <person name="Billaut A."/>
            <person name="Beisson J."/>
            <person name="Blanc I."/>
            <person name="Bouhouche K."/>
            <person name="Camara F."/>
            <person name="Duharcourt S."/>
            <person name="Guigo R."/>
            <person name="Gogendeau D."/>
            <person name="Katinka M."/>
            <person name="Keller A.-M."/>
            <person name="Kissmehl R."/>
            <person name="Klotz C."/>
            <person name="Koll F."/>
            <person name="Le Moue A."/>
            <person name="Lepere C."/>
            <person name="Malinsky S."/>
            <person name="Nowacki M."/>
            <person name="Nowak J.K."/>
            <person name="Plattner H."/>
            <person name="Poulain J."/>
            <person name="Ruiz F."/>
            <person name="Serrano V."/>
            <person name="Zagulski M."/>
            <person name="Dessen P."/>
            <person name="Betermier M."/>
            <person name="Weissenbach J."/>
            <person name="Scarpelli C."/>
            <person name="Schachter V."/>
            <person name="Sperling L."/>
            <person name="Meyer E."/>
            <person name="Cohen J."/>
            <person name="Wincker P."/>
        </authorList>
    </citation>
    <scope>NUCLEOTIDE SEQUENCE [LARGE SCALE GENOMIC DNA]</scope>
    <source>
        <strain evidence="5 6">Stock d4-2</strain>
    </source>
</reference>
<dbReference type="PROSITE" id="PS50102">
    <property type="entry name" value="RRM"/>
    <property type="match status" value="1"/>
</dbReference>
<organism evidence="5 6">
    <name type="scientific">Paramecium tetraurelia</name>
    <dbReference type="NCBI Taxonomy" id="5888"/>
    <lineage>
        <taxon>Eukaryota</taxon>
        <taxon>Sar</taxon>
        <taxon>Alveolata</taxon>
        <taxon>Ciliophora</taxon>
        <taxon>Intramacronucleata</taxon>
        <taxon>Oligohymenophorea</taxon>
        <taxon>Peniculida</taxon>
        <taxon>Parameciidae</taxon>
        <taxon>Paramecium</taxon>
    </lineage>
</organism>
<dbReference type="InParanoid" id="A0BCZ9"/>
<dbReference type="SUPFAM" id="SSF54928">
    <property type="entry name" value="RNA-binding domain, RBD"/>
    <property type="match status" value="1"/>
</dbReference>
<evidence type="ECO:0000256" key="2">
    <source>
        <dbReference type="PROSITE-ProRule" id="PRU00176"/>
    </source>
</evidence>
<dbReference type="EMBL" id="CT867986">
    <property type="protein sequence ID" value="CAK56416.1"/>
    <property type="molecule type" value="Genomic_DNA"/>
</dbReference>
<dbReference type="Proteomes" id="UP000000600">
    <property type="component" value="Unassembled WGS sequence"/>
</dbReference>
<sequence>MGDIVPNQLFVAGYSRSKVSGDKDVKDIFKKYGTIKEVAYKGSYSFVTFSSEQEALDALKATNGQTYNGQKLKVDVVDNRKGRKSGPNDEDKCFKCSKGGHWARQLVQMEDHQEEVEEDPIHVQRGVIEDLIPDHTRHTHHLDLEEEDIKTEERDTAEVQEEMEDKKSEVLVLDDHPQIQDHPKDKIQYLDKKWENQFITKRIYKLFEYISFNSFSQIIKIMKKRTLSTQLGGKKSQNIIKLQKLYNI</sequence>
<feature type="coiled-coil region" evidence="3">
    <location>
        <begin position="142"/>
        <end position="169"/>
    </location>
</feature>
<dbReference type="Gene3D" id="4.10.60.10">
    <property type="entry name" value="Zinc finger, CCHC-type"/>
    <property type="match status" value="1"/>
</dbReference>
<evidence type="ECO:0000256" key="3">
    <source>
        <dbReference type="SAM" id="Coils"/>
    </source>
</evidence>
<proteinExistence type="predicted"/>
<evidence type="ECO:0000313" key="5">
    <source>
        <dbReference type="EMBL" id="CAK56416.1"/>
    </source>
</evidence>
<keyword evidence="3" id="KW-0175">Coiled coil</keyword>
<dbReference type="SMART" id="SM00360">
    <property type="entry name" value="RRM"/>
    <property type="match status" value="1"/>
</dbReference>
<dbReference type="RefSeq" id="XP_001423814.1">
    <property type="nucleotide sequence ID" value="XM_001423777.1"/>
</dbReference>
<dbReference type="Pfam" id="PF00076">
    <property type="entry name" value="RRM_1"/>
    <property type="match status" value="1"/>
</dbReference>
<evidence type="ECO:0000259" key="4">
    <source>
        <dbReference type="PROSITE" id="PS50102"/>
    </source>
</evidence>
<dbReference type="GeneID" id="5009598"/>
<dbReference type="InterPro" id="IPR035979">
    <property type="entry name" value="RBD_domain_sf"/>
</dbReference>
<accession>A0BCZ9</accession>
<keyword evidence="1 2" id="KW-0694">RNA-binding</keyword>
<dbReference type="InterPro" id="IPR051186">
    <property type="entry name" value="RRM_HNRPC/RALY_subfam"/>
</dbReference>
<gene>
    <name evidence="5" type="ORF">GSPATT00004510001</name>
</gene>
<protein>
    <recommendedName>
        <fullName evidence="4">RRM domain-containing protein</fullName>
    </recommendedName>
</protein>
<dbReference type="eggNOG" id="KOG0109">
    <property type="taxonomic scope" value="Eukaryota"/>
</dbReference>
<dbReference type="AlphaFoldDB" id="A0BCZ9"/>
<dbReference type="KEGG" id="ptm:GSPATT00004510001"/>
<dbReference type="GO" id="GO:0003723">
    <property type="term" value="F:RNA binding"/>
    <property type="evidence" value="ECO:0007669"/>
    <property type="project" value="UniProtKB-UniRule"/>
</dbReference>
<evidence type="ECO:0000313" key="6">
    <source>
        <dbReference type="Proteomes" id="UP000000600"/>
    </source>
</evidence>
<dbReference type="CDD" id="cd00590">
    <property type="entry name" value="RRM_SF"/>
    <property type="match status" value="1"/>
</dbReference>
<dbReference type="InterPro" id="IPR012677">
    <property type="entry name" value="Nucleotide-bd_a/b_plait_sf"/>
</dbReference>